<organism evidence="2 3">
    <name type="scientific">Anaerosphaera aminiphila DSM 21120</name>
    <dbReference type="NCBI Taxonomy" id="1120995"/>
    <lineage>
        <taxon>Bacteria</taxon>
        <taxon>Bacillati</taxon>
        <taxon>Bacillota</taxon>
        <taxon>Tissierellia</taxon>
        <taxon>Tissierellales</taxon>
        <taxon>Peptoniphilaceae</taxon>
        <taxon>Anaerosphaera</taxon>
    </lineage>
</organism>
<dbReference type="InterPro" id="IPR052531">
    <property type="entry name" value="CarD-like_regulator"/>
</dbReference>
<dbReference type="GO" id="GO:0009303">
    <property type="term" value="P:rRNA transcription"/>
    <property type="evidence" value="ECO:0007669"/>
    <property type="project" value="TreeGrafter"/>
</dbReference>
<gene>
    <name evidence="2" type="ORF">SAMN02745245_01067</name>
</gene>
<evidence type="ECO:0000313" key="2">
    <source>
        <dbReference type="EMBL" id="SHH31879.1"/>
    </source>
</evidence>
<dbReference type="SUPFAM" id="SSF141259">
    <property type="entry name" value="CarD-like"/>
    <property type="match status" value="1"/>
</dbReference>
<name>A0A1M5S085_9FIRM</name>
<dbReference type="SMART" id="SM01058">
    <property type="entry name" value="CarD_TRCF"/>
    <property type="match status" value="1"/>
</dbReference>
<dbReference type="RefSeq" id="WP_073184457.1">
    <property type="nucleotide sequence ID" value="NZ_FQXI01000006.1"/>
</dbReference>
<dbReference type="OrthoDB" id="9786074at2"/>
<dbReference type="STRING" id="1120995.SAMN02745245_01067"/>
<dbReference type="EMBL" id="FQXI01000006">
    <property type="protein sequence ID" value="SHH31879.1"/>
    <property type="molecule type" value="Genomic_DNA"/>
</dbReference>
<protein>
    <submittedName>
        <fullName evidence="2">Transcriptional regulator, CarD family</fullName>
    </submittedName>
</protein>
<dbReference type="Gene3D" id="2.40.10.170">
    <property type="match status" value="1"/>
</dbReference>
<dbReference type="Pfam" id="PF21095">
    <property type="entry name" value="CarD_C"/>
    <property type="match status" value="1"/>
</dbReference>
<dbReference type="InterPro" id="IPR048792">
    <property type="entry name" value="CarD_C"/>
</dbReference>
<dbReference type="InterPro" id="IPR036101">
    <property type="entry name" value="CarD-like/TRCF_RID_sf"/>
</dbReference>
<dbReference type="InterPro" id="IPR042215">
    <property type="entry name" value="CarD-like_C"/>
</dbReference>
<dbReference type="PANTHER" id="PTHR38447">
    <property type="entry name" value="TRANSCRIPTION FACTOR YDEB-RELATED"/>
    <property type="match status" value="1"/>
</dbReference>
<accession>A0A1M5S085</accession>
<dbReference type="Proteomes" id="UP000184032">
    <property type="component" value="Unassembled WGS sequence"/>
</dbReference>
<dbReference type="Gene3D" id="1.20.58.1290">
    <property type="entry name" value="CarD-like, C-terminal domain"/>
    <property type="match status" value="1"/>
</dbReference>
<sequence length="161" mass="18397">MFNIGDKVVYPMHGAGIIVAIENREILGKIREYYVLKMPINDMEVMVPVINAGDVGVRDILGKEEMDKVLSILSSEDEAVMPTNWNRRYRYNMERIKTGDIDEIAKVVRSLEKLDVEKTLSTGERKMLLSARQIIISEMVLVYEKSTDEISDLVDDIIMKS</sequence>
<feature type="domain" description="CarD-like/TRCF RNAP-interacting" evidence="1">
    <location>
        <begin position="1"/>
        <end position="112"/>
    </location>
</feature>
<dbReference type="Pfam" id="PF02559">
    <property type="entry name" value="CarD_TRCF_RID"/>
    <property type="match status" value="1"/>
</dbReference>
<dbReference type="InterPro" id="IPR003711">
    <property type="entry name" value="CarD-like/TRCF_RID"/>
</dbReference>
<evidence type="ECO:0000313" key="3">
    <source>
        <dbReference type="Proteomes" id="UP000184032"/>
    </source>
</evidence>
<evidence type="ECO:0000259" key="1">
    <source>
        <dbReference type="SMART" id="SM01058"/>
    </source>
</evidence>
<reference evidence="2 3" key="1">
    <citation type="submission" date="2016-11" db="EMBL/GenBank/DDBJ databases">
        <authorList>
            <person name="Jaros S."/>
            <person name="Januszkiewicz K."/>
            <person name="Wedrychowicz H."/>
        </authorList>
    </citation>
    <scope>NUCLEOTIDE SEQUENCE [LARGE SCALE GENOMIC DNA]</scope>
    <source>
        <strain evidence="2 3">DSM 21120</strain>
    </source>
</reference>
<dbReference type="AlphaFoldDB" id="A0A1M5S085"/>
<dbReference type="PANTHER" id="PTHR38447:SF1">
    <property type="entry name" value="RNA POLYMERASE-BINDING TRANSCRIPTION FACTOR CARD"/>
    <property type="match status" value="1"/>
</dbReference>
<keyword evidence="3" id="KW-1185">Reference proteome</keyword>
<proteinExistence type="predicted"/>